<dbReference type="InterPro" id="IPR041669">
    <property type="entry name" value="TetR_C_15"/>
</dbReference>
<protein>
    <submittedName>
        <fullName evidence="4">TetR/AcrR family transcriptional regulator</fullName>
    </submittedName>
</protein>
<dbReference type="RefSeq" id="WP_408166041.1">
    <property type="nucleotide sequence ID" value="NZ_JAQQFR010000002.1"/>
</dbReference>
<evidence type="ECO:0000259" key="3">
    <source>
        <dbReference type="PROSITE" id="PS50977"/>
    </source>
</evidence>
<proteinExistence type="predicted"/>
<evidence type="ECO:0000313" key="4">
    <source>
        <dbReference type="EMBL" id="MFL9877656.1"/>
    </source>
</evidence>
<dbReference type="Pfam" id="PF17918">
    <property type="entry name" value="TetR_C_15"/>
    <property type="match status" value="1"/>
</dbReference>
<dbReference type="InterPro" id="IPR001647">
    <property type="entry name" value="HTH_TetR"/>
</dbReference>
<dbReference type="PROSITE" id="PS50977">
    <property type="entry name" value="HTH_TETR_2"/>
    <property type="match status" value="1"/>
</dbReference>
<dbReference type="PANTHER" id="PTHR30055:SF226">
    <property type="entry name" value="HTH-TYPE TRANSCRIPTIONAL REGULATOR PKSA"/>
    <property type="match status" value="1"/>
</dbReference>
<organism evidence="4 5">
    <name type="scientific">Herbaspirillum rhizosphaerae</name>
    <dbReference type="NCBI Taxonomy" id="346179"/>
    <lineage>
        <taxon>Bacteria</taxon>
        <taxon>Pseudomonadati</taxon>
        <taxon>Pseudomonadota</taxon>
        <taxon>Betaproteobacteria</taxon>
        <taxon>Burkholderiales</taxon>
        <taxon>Oxalobacteraceae</taxon>
        <taxon>Herbaspirillum</taxon>
    </lineage>
</organism>
<name>A0ABW8Z407_9BURK</name>
<evidence type="ECO:0000256" key="2">
    <source>
        <dbReference type="PROSITE-ProRule" id="PRU00335"/>
    </source>
</evidence>
<dbReference type="SUPFAM" id="SSF46689">
    <property type="entry name" value="Homeodomain-like"/>
    <property type="match status" value="1"/>
</dbReference>
<feature type="DNA-binding region" description="H-T-H motif" evidence="2">
    <location>
        <begin position="21"/>
        <end position="40"/>
    </location>
</feature>
<sequence length="192" mass="21111">MDVIFEATIQVLLTLGSQSLNTTRVAERAGVSVGTLYQYFPNKHALMAALLKRYLEDLADTMEEACHRCRGKSLSDMISILINSYADVKIARPDLSRALYALSEQHDGAVVGRSIGLRLHAAMKSMFASCADYSFEGADIDTVLLLLRKTMSGTMQAILEVESSSVAIVRAREHLVLLAGAYLERVGKKIER</sequence>
<dbReference type="InterPro" id="IPR009057">
    <property type="entry name" value="Homeodomain-like_sf"/>
</dbReference>
<reference evidence="4 5" key="1">
    <citation type="journal article" date="2024" name="Chem. Sci.">
        <title>Discovery of megapolipeptins by genome mining of a Burkholderiales bacteria collection.</title>
        <authorList>
            <person name="Paulo B.S."/>
            <person name="Recchia M.J.J."/>
            <person name="Lee S."/>
            <person name="Fergusson C.H."/>
            <person name="Romanowski S.B."/>
            <person name="Hernandez A."/>
            <person name="Krull N."/>
            <person name="Liu D.Y."/>
            <person name="Cavanagh H."/>
            <person name="Bos A."/>
            <person name="Gray C.A."/>
            <person name="Murphy B.T."/>
            <person name="Linington R.G."/>
            <person name="Eustaquio A.S."/>
        </authorList>
    </citation>
    <scope>NUCLEOTIDE SEQUENCE [LARGE SCALE GENOMIC DNA]</scope>
    <source>
        <strain evidence="4 5">RL21-008-BIB-B</strain>
    </source>
</reference>
<dbReference type="EMBL" id="JAQQFR010000002">
    <property type="protein sequence ID" value="MFL9877656.1"/>
    <property type="molecule type" value="Genomic_DNA"/>
</dbReference>
<dbReference type="Proteomes" id="UP001629214">
    <property type="component" value="Unassembled WGS sequence"/>
</dbReference>
<dbReference type="Gene3D" id="1.10.357.10">
    <property type="entry name" value="Tetracycline Repressor, domain 2"/>
    <property type="match status" value="1"/>
</dbReference>
<feature type="domain" description="HTH tetR-type" evidence="3">
    <location>
        <begin position="1"/>
        <end position="58"/>
    </location>
</feature>
<keyword evidence="5" id="KW-1185">Reference proteome</keyword>
<keyword evidence="1 2" id="KW-0238">DNA-binding</keyword>
<dbReference type="PANTHER" id="PTHR30055">
    <property type="entry name" value="HTH-TYPE TRANSCRIPTIONAL REGULATOR RUTR"/>
    <property type="match status" value="1"/>
</dbReference>
<gene>
    <name evidence="4" type="ORF">PQR63_04660</name>
</gene>
<evidence type="ECO:0000256" key="1">
    <source>
        <dbReference type="ARBA" id="ARBA00023125"/>
    </source>
</evidence>
<dbReference type="PRINTS" id="PR00455">
    <property type="entry name" value="HTHTETR"/>
</dbReference>
<comment type="caution">
    <text evidence="4">The sequence shown here is derived from an EMBL/GenBank/DDBJ whole genome shotgun (WGS) entry which is preliminary data.</text>
</comment>
<dbReference type="InterPro" id="IPR050109">
    <property type="entry name" value="HTH-type_TetR-like_transc_reg"/>
</dbReference>
<dbReference type="Pfam" id="PF00440">
    <property type="entry name" value="TetR_N"/>
    <property type="match status" value="1"/>
</dbReference>
<evidence type="ECO:0000313" key="5">
    <source>
        <dbReference type="Proteomes" id="UP001629214"/>
    </source>
</evidence>
<accession>A0ABW8Z407</accession>